<feature type="transmembrane region" description="Helical" evidence="10">
    <location>
        <begin position="168"/>
        <end position="192"/>
    </location>
</feature>
<dbReference type="PIRSF" id="PIRSF006603">
    <property type="entry name" value="DinF"/>
    <property type="match status" value="1"/>
</dbReference>
<keyword evidence="2" id="KW-0813">Transport</keyword>
<evidence type="ECO:0000256" key="7">
    <source>
        <dbReference type="ARBA" id="ARBA00023065"/>
    </source>
</evidence>
<dbReference type="GO" id="GO:0005886">
    <property type="term" value="C:plasma membrane"/>
    <property type="evidence" value="ECO:0007669"/>
    <property type="project" value="UniProtKB-SubCell"/>
</dbReference>
<dbReference type="InterPro" id="IPR002528">
    <property type="entry name" value="MATE_fam"/>
</dbReference>
<evidence type="ECO:0000256" key="10">
    <source>
        <dbReference type="SAM" id="Phobius"/>
    </source>
</evidence>
<comment type="caution">
    <text evidence="11">The sequence shown here is derived from an EMBL/GenBank/DDBJ whole genome shotgun (WGS) entry which is preliminary data.</text>
</comment>
<dbReference type="GO" id="GO:0006811">
    <property type="term" value="P:monoatomic ion transport"/>
    <property type="evidence" value="ECO:0007669"/>
    <property type="project" value="UniProtKB-KW"/>
</dbReference>
<feature type="transmembrane region" description="Helical" evidence="10">
    <location>
        <begin position="397"/>
        <end position="417"/>
    </location>
</feature>
<dbReference type="PANTHER" id="PTHR43298:SF2">
    <property type="entry name" value="FMN_FAD EXPORTER YEEO-RELATED"/>
    <property type="match status" value="1"/>
</dbReference>
<feature type="transmembrane region" description="Helical" evidence="10">
    <location>
        <begin position="244"/>
        <end position="272"/>
    </location>
</feature>
<evidence type="ECO:0000313" key="12">
    <source>
        <dbReference type="Proteomes" id="UP000192721"/>
    </source>
</evidence>
<feature type="transmembrane region" description="Helical" evidence="10">
    <location>
        <begin position="138"/>
        <end position="156"/>
    </location>
</feature>
<accession>A0A1W0CNX7</accession>
<name>A0A1W0CNX7_9NEIS</name>
<evidence type="ECO:0000256" key="3">
    <source>
        <dbReference type="ARBA" id="ARBA00022449"/>
    </source>
</evidence>
<evidence type="ECO:0000256" key="4">
    <source>
        <dbReference type="ARBA" id="ARBA00022475"/>
    </source>
</evidence>
<evidence type="ECO:0000313" key="11">
    <source>
        <dbReference type="EMBL" id="OQS36514.1"/>
    </source>
</evidence>
<evidence type="ECO:0000256" key="9">
    <source>
        <dbReference type="ARBA" id="ARBA00031636"/>
    </source>
</evidence>
<sequence>MLFEINRAPRGAVLLEARQISRLALPMMIAQIAQVATAFVDTVMAGRVSTDDLAAVSLGASVFITFYVTLMGIVTALNPILAHQLGAGEHDKFKDTARQGLWFGLLIGLLGAAMMVALEPALRLWLHLPPEVTDKVMLFITGAAVGMPAAMTHRALHAYASSLGRPKAIMVVSLLALALNIPLNYILIHGLFGLPKLGGAGCGWATGIVFWFNCLALLAYVSWHRNFRQFRLLERLRGPDWRMYRGFLKLGVPIGLSFFVEVSLFSFIALLIAELGTVVVATHQSVLNFSSIIYMLPQSVATAMSVRVGHHVGAGDYRAARFSSGVGLLLGLSMAFCAMLAVLLFREPIMRMYTPDPRVIAMGSTLLLFAAVYQLTDAAQTIASGALRGYKLTTVPMIIHILSFWCVGLGLGITLGLTDWLTKKPMGVFGFWTALVISLSVAALFLTRYLAGESRRRLHRQHQPEPAQ</sequence>
<keyword evidence="7" id="KW-0406">Ion transport</keyword>
<feature type="transmembrane region" description="Helical" evidence="10">
    <location>
        <begin position="204"/>
        <end position="223"/>
    </location>
</feature>
<reference evidence="11 12" key="1">
    <citation type="submission" date="2017-02" db="EMBL/GenBank/DDBJ databases">
        <title>Chromobacterium haemolyticum H5244.</title>
        <authorList>
            <person name="Gulvik C.A."/>
        </authorList>
    </citation>
    <scope>NUCLEOTIDE SEQUENCE [LARGE SCALE GENOMIC DNA]</scope>
    <source>
        <strain evidence="11 12">H5244</strain>
    </source>
</reference>
<evidence type="ECO:0000256" key="1">
    <source>
        <dbReference type="ARBA" id="ARBA00004429"/>
    </source>
</evidence>
<dbReference type="AlphaFoldDB" id="A0A1W0CNX7"/>
<gene>
    <name evidence="11" type="ORF">B0T45_15725</name>
</gene>
<keyword evidence="8 10" id="KW-0472">Membrane</keyword>
<organism evidence="11 12">
    <name type="scientific">Chromobacterium haemolyticum</name>
    <dbReference type="NCBI Taxonomy" id="394935"/>
    <lineage>
        <taxon>Bacteria</taxon>
        <taxon>Pseudomonadati</taxon>
        <taxon>Pseudomonadota</taxon>
        <taxon>Betaproteobacteria</taxon>
        <taxon>Neisseriales</taxon>
        <taxon>Chromobacteriaceae</taxon>
        <taxon>Chromobacterium</taxon>
    </lineage>
</organism>
<dbReference type="EMBL" id="MUKV01000022">
    <property type="protein sequence ID" value="OQS36514.1"/>
    <property type="molecule type" value="Genomic_DNA"/>
</dbReference>
<dbReference type="Proteomes" id="UP000192721">
    <property type="component" value="Unassembled WGS sequence"/>
</dbReference>
<comment type="subcellular location">
    <subcellularLocation>
        <location evidence="1">Cell inner membrane</location>
        <topology evidence="1">Multi-pass membrane protein</topology>
    </subcellularLocation>
</comment>
<feature type="transmembrane region" description="Helical" evidence="10">
    <location>
        <begin position="60"/>
        <end position="81"/>
    </location>
</feature>
<dbReference type="GO" id="GO:0015297">
    <property type="term" value="F:antiporter activity"/>
    <property type="evidence" value="ECO:0007669"/>
    <property type="project" value="UniProtKB-KW"/>
</dbReference>
<keyword evidence="4" id="KW-1003">Cell membrane</keyword>
<feature type="transmembrane region" description="Helical" evidence="10">
    <location>
        <begin position="20"/>
        <end position="40"/>
    </location>
</feature>
<keyword evidence="6 10" id="KW-1133">Transmembrane helix</keyword>
<feature type="transmembrane region" description="Helical" evidence="10">
    <location>
        <begin position="292"/>
        <end position="310"/>
    </location>
</feature>
<dbReference type="RefSeq" id="WP_081556129.1">
    <property type="nucleotide sequence ID" value="NZ_MUKV01000022.1"/>
</dbReference>
<evidence type="ECO:0000256" key="5">
    <source>
        <dbReference type="ARBA" id="ARBA00022692"/>
    </source>
</evidence>
<feature type="transmembrane region" description="Helical" evidence="10">
    <location>
        <begin position="429"/>
        <end position="451"/>
    </location>
</feature>
<evidence type="ECO:0000256" key="8">
    <source>
        <dbReference type="ARBA" id="ARBA00023136"/>
    </source>
</evidence>
<keyword evidence="3" id="KW-0050">Antiport</keyword>
<dbReference type="NCBIfam" id="TIGR00797">
    <property type="entry name" value="matE"/>
    <property type="match status" value="1"/>
</dbReference>
<proteinExistence type="predicted"/>
<dbReference type="CDD" id="cd13131">
    <property type="entry name" value="MATE_NorM_like"/>
    <property type="match status" value="1"/>
</dbReference>
<evidence type="ECO:0000256" key="6">
    <source>
        <dbReference type="ARBA" id="ARBA00022989"/>
    </source>
</evidence>
<dbReference type="PANTHER" id="PTHR43298">
    <property type="entry name" value="MULTIDRUG RESISTANCE PROTEIN NORM-RELATED"/>
    <property type="match status" value="1"/>
</dbReference>
<feature type="transmembrane region" description="Helical" evidence="10">
    <location>
        <begin position="357"/>
        <end position="376"/>
    </location>
</feature>
<dbReference type="InterPro" id="IPR048279">
    <property type="entry name" value="MdtK-like"/>
</dbReference>
<dbReference type="Pfam" id="PF01554">
    <property type="entry name" value="MatE"/>
    <property type="match status" value="2"/>
</dbReference>
<protein>
    <recommendedName>
        <fullName evidence="9">Multidrug-efflux transporter</fullName>
    </recommendedName>
</protein>
<dbReference type="InterPro" id="IPR050222">
    <property type="entry name" value="MATE_MdtK"/>
</dbReference>
<evidence type="ECO:0000256" key="2">
    <source>
        <dbReference type="ARBA" id="ARBA00022448"/>
    </source>
</evidence>
<keyword evidence="5 10" id="KW-0812">Transmembrane</keyword>
<feature type="transmembrane region" description="Helical" evidence="10">
    <location>
        <begin position="322"/>
        <end position="345"/>
    </location>
</feature>
<feature type="transmembrane region" description="Helical" evidence="10">
    <location>
        <begin position="101"/>
        <end position="118"/>
    </location>
</feature>
<dbReference type="GO" id="GO:0042910">
    <property type="term" value="F:xenobiotic transmembrane transporter activity"/>
    <property type="evidence" value="ECO:0007669"/>
    <property type="project" value="InterPro"/>
</dbReference>